<comment type="function">
    <text evidence="5">Involved in formation and maintenance of cell shape.</text>
</comment>
<keyword evidence="3 5" id="KW-0133">Cell shape</keyword>
<keyword evidence="6" id="KW-0175">Coiled coil</keyword>
<dbReference type="PIRSF" id="PIRSF038471">
    <property type="entry name" value="MreC"/>
    <property type="match status" value="1"/>
</dbReference>
<feature type="compositionally biased region" description="Acidic residues" evidence="7">
    <location>
        <begin position="277"/>
        <end position="288"/>
    </location>
</feature>
<evidence type="ECO:0000313" key="10">
    <source>
        <dbReference type="Proteomes" id="UP001223547"/>
    </source>
</evidence>
<dbReference type="NCBIfam" id="TIGR00219">
    <property type="entry name" value="mreC"/>
    <property type="match status" value="1"/>
</dbReference>
<comment type="caution">
    <text evidence="9">The sequence shown here is derived from an EMBL/GenBank/DDBJ whole genome shotgun (WGS) entry which is preliminary data.</text>
</comment>
<gene>
    <name evidence="9" type="primary">mreC</name>
    <name evidence="9" type="ORF">QQF73_06055</name>
</gene>
<dbReference type="PANTHER" id="PTHR34138">
    <property type="entry name" value="CELL SHAPE-DETERMINING PROTEIN MREC"/>
    <property type="match status" value="1"/>
</dbReference>
<evidence type="ECO:0000256" key="4">
    <source>
        <dbReference type="ARBA" id="ARBA00032089"/>
    </source>
</evidence>
<accession>A0ABT7H9Y9</accession>
<dbReference type="PANTHER" id="PTHR34138:SF1">
    <property type="entry name" value="CELL SHAPE-DETERMINING PROTEIN MREC"/>
    <property type="match status" value="1"/>
</dbReference>
<dbReference type="InterPro" id="IPR055342">
    <property type="entry name" value="MreC_beta-barrel_core"/>
</dbReference>
<feature type="region of interest" description="Disordered" evidence="7">
    <location>
        <begin position="273"/>
        <end position="297"/>
    </location>
</feature>
<dbReference type="Pfam" id="PF04085">
    <property type="entry name" value="MreC"/>
    <property type="match status" value="1"/>
</dbReference>
<feature type="domain" description="Rod shape-determining protein MreC beta-barrel core" evidence="8">
    <location>
        <begin position="120"/>
        <end position="266"/>
    </location>
</feature>
<dbReference type="Gene3D" id="2.40.10.340">
    <property type="entry name" value="Rod shape-determining protein MreC, domain 1"/>
    <property type="match status" value="1"/>
</dbReference>
<evidence type="ECO:0000256" key="2">
    <source>
        <dbReference type="ARBA" id="ARBA00013855"/>
    </source>
</evidence>
<evidence type="ECO:0000256" key="1">
    <source>
        <dbReference type="ARBA" id="ARBA00009369"/>
    </source>
</evidence>
<dbReference type="EMBL" id="JASSQD010000001">
    <property type="protein sequence ID" value="MDK9557186.1"/>
    <property type="molecule type" value="Genomic_DNA"/>
</dbReference>
<sequence length="297" mass="31919">MFVQGPVPGFRLFLIVIVSATLVVADARFDKLSFVRSTIATGLAPVYWLGNAPYEFSDWVAGLFVNKEDLQQENEDLKARLMILERRALKYAALASENNELRRLMNSSEVLDDRVIVGEVVGVSPDPFSHEVIINKGESDGLKPGQAVLDAHGLMGQVVQTSQITSRVLLVSDSSHAVPVEVVRNGLRAILLGTGDANTLDLVHVPDTADIREGDLLVSSGLGGRFPRGYPVAEVGLINKEPGEPFVSIEATPRAELNQSRLVLVVFPPTVDREAPLEEGGETADEADQGSGQEGAG</sequence>
<evidence type="ECO:0000256" key="6">
    <source>
        <dbReference type="SAM" id="Coils"/>
    </source>
</evidence>
<dbReference type="InterPro" id="IPR042175">
    <property type="entry name" value="Cell/Rod_MreC_2"/>
</dbReference>
<evidence type="ECO:0000256" key="7">
    <source>
        <dbReference type="SAM" id="MobiDB-lite"/>
    </source>
</evidence>
<keyword evidence="10" id="KW-1185">Reference proteome</keyword>
<comment type="similarity">
    <text evidence="1 5">Belongs to the MreC family.</text>
</comment>
<name>A0ABT7H9Y9_9GAMM</name>
<dbReference type="RefSeq" id="WP_219868041.1">
    <property type="nucleotide sequence ID" value="NZ_JASSQD010000001.1"/>
</dbReference>
<evidence type="ECO:0000256" key="5">
    <source>
        <dbReference type="PIRNR" id="PIRNR038471"/>
    </source>
</evidence>
<dbReference type="InterPro" id="IPR042177">
    <property type="entry name" value="Cell/Rod_1"/>
</dbReference>
<dbReference type="InterPro" id="IPR007221">
    <property type="entry name" value="MreC"/>
</dbReference>
<dbReference type="Gene3D" id="2.40.10.350">
    <property type="entry name" value="Rod shape-determining protein MreC, domain 2"/>
    <property type="match status" value="1"/>
</dbReference>
<protein>
    <recommendedName>
        <fullName evidence="2 5">Cell shape-determining protein MreC</fullName>
    </recommendedName>
    <alternativeName>
        <fullName evidence="4 5">Cell shape protein MreC</fullName>
    </alternativeName>
</protein>
<evidence type="ECO:0000313" key="9">
    <source>
        <dbReference type="EMBL" id="MDK9557186.1"/>
    </source>
</evidence>
<feature type="coiled-coil region" evidence="6">
    <location>
        <begin position="60"/>
        <end position="114"/>
    </location>
</feature>
<reference evidence="9 10" key="1">
    <citation type="submission" date="2023-05" db="EMBL/GenBank/DDBJ databases">
        <title>Marinobacter albus sp. nov., a marine bacterium isolated from sand in a coastal intertidal zone of huludao.</title>
        <authorList>
            <person name="Deng T."/>
        </authorList>
    </citation>
    <scope>NUCLEOTIDE SEQUENCE [LARGE SCALE GENOMIC DNA]</scope>
    <source>
        <strain evidence="9 10">M216</strain>
    </source>
</reference>
<evidence type="ECO:0000259" key="8">
    <source>
        <dbReference type="Pfam" id="PF04085"/>
    </source>
</evidence>
<organism evidence="9 10">
    <name type="scientific">Marinobacter albus</name>
    <dbReference type="NCBI Taxonomy" id="3030833"/>
    <lineage>
        <taxon>Bacteria</taxon>
        <taxon>Pseudomonadati</taxon>
        <taxon>Pseudomonadota</taxon>
        <taxon>Gammaproteobacteria</taxon>
        <taxon>Pseudomonadales</taxon>
        <taxon>Marinobacteraceae</taxon>
        <taxon>Marinobacter</taxon>
    </lineage>
</organism>
<evidence type="ECO:0000256" key="3">
    <source>
        <dbReference type="ARBA" id="ARBA00022960"/>
    </source>
</evidence>
<proteinExistence type="inferred from homology"/>
<dbReference type="Proteomes" id="UP001223547">
    <property type="component" value="Unassembled WGS sequence"/>
</dbReference>